<feature type="transmembrane region" description="Helical" evidence="1">
    <location>
        <begin position="136"/>
        <end position="154"/>
    </location>
</feature>
<sequence length="160" mass="16968">MITLALALVALHLFANLLWIGSISVVAWLVLTASGRASSTPQPSGALELALGTDTRSAASHLARTIYLRFATPAFGASFLFGVARLAMDPSTYIHMHWFHAKLMAALGVIALHHVIGARAKRLAAGSMQVRGTSAILFGALLACVVLTCLFVIFRNELIG</sequence>
<dbReference type="Proteomes" id="UP001379533">
    <property type="component" value="Chromosome"/>
</dbReference>
<evidence type="ECO:0000313" key="2">
    <source>
        <dbReference type="EMBL" id="WXA97267.1"/>
    </source>
</evidence>
<reference evidence="2 3" key="1">
    <citation type="submission" date="2021-12" db="EMBL/GenBank/DDBJ databases">
        <title>Discovery of the Pendulisporaceae a myxobacterial family with distinct sporulation behavior and unique specialized metabolism.</title>
        <authorList>
            <person name="Garcia R."/>
            <person name="Popoff A."/>
            <person name="Bader C.D."/>
            <person name="Loehr J."/>
            <person name="Walesch S."/>
            <person name="Walt C."/>
            <person name="Boldt J."/>
            <person name="Bunk B."/>
            <person name="Haeckl F.J.F.P.J."/>
            <person name="Gunesch A.P."/>
            <person name="Birkelbach J."/>
            <person name="Nuebel U."/>
            <person name="Pietschmann T."/>
            <person name="Bach T."/>
            <person name="Mueller R."/>
        </authorList>
    </citation>
    <scope>NUCLEOTIDE SEQUENCE [LARGE SCALE GENOMIC DNA]</scope>
    <source>
        <strain evidence="2 3">MSr12523</strain>
    </source>
</reference>
<keyword evidence="3" id="KW-1185">Reference proteome</keyword>
<dbReference type="Pfam" id="PF03653">
    <property type="entry name" value="UPF0093"/>
    <property type="match status" value="1"/>
</dbReference>
<protein>
    <submittedName>
        <fullName evidence="2">CopD family protein</fullName>
    </submittedName>
</protein>
<feature type="transmembrane region" description="Helical" evidence="1">
    <location>
        <begin position="66"/>
        <end position="87"/>
    </location>
</feature>
<dbReference type="RefSeq" id="WP_394847882.1">
    <property type="nucleotide sequence ID" value="NZ_CP089982.1"/>
</dbReference>
<keyword evidence="1" id="KW-1133">Transmembrane helix</keyword>
<keyword evidence="1" id="KW-0472">Membrane</keyword>
<keyword evidence="1" id="KW-0812">Transmembrane</keyword>
<evidence type="ECO:0000256" key="1">
    <source>
        <dbReference type="SAM" id="Phobius"/>
    </source>
</evidence>
<proteinExistence type="predicted"/>
<accession>A0ABZ2KI55</accession>
<gene>
    <name evidence="2" type="ORF">LZC95_10510</name>
</gene>
<dbReference type="InterPro" id="IPR005265">
    <property type="entry name" value="HemJ-like"/>
</dbReference>
<evidence type="ECO:0000313" key="3">
    <source>
        <dbReference type="Proteomes" id="UP001379533"/>
    </source>
</evidence>
<dbReference type="EMBL" id="CP089982">
    <property type="protein sequence ID" value="WXA97267.1"/>
    <property type="molecule type" value="Genomic_DNA"/>
</dbReference>
<name>A0ABZ2KI55_9BACT</name>
<feature type="transmembrane region" description="Helical" evidence="1">
    <location>
        <begin position="99"/>
        <end position="116"/>
    </location>
</feature>
<organism evidence="2 3">
    <name type="scientific">Pendulispora brunnea</name>
    <dbReference type="NCBI Taxonomy" id="2905690"/>
    <lineage>
        <taxon>Bacteria</taxon>
        <taxon>Pseudomonadati</taxon>
        <taxon>Myxococcota</taxon>
        <taxon>Myxococcia</taxon>
        <taxon>Myxococcales</taxon>
        <taxon>Sorangiineae</taxon>
        <taxon>Pendulisporaceae</taxon>
        <taxon>Pendulispora</taxon>
    </lineage>
</organism>